<reference evidence="1 2" key="1">
    <citation type="submission" date="2016-01" db="EMBL/GenBank/DDBJ databases">
        <title>Draft Genome Sequences of Seven Thermophilic Sporeformers Isolated from Foods.</title>
        <authorList>
            <person name="Berendsen E.M."/>
            <person name="Wells-Bennik M.H."/>
            <person name="Krawcyk A.O."/>
            <person name="De Jong A."/>
            <person name="Holsappel S."/>
            <person name="Eijlander R.T."/>
            <person name="Kuipers O.P."/>
        </authorList>
    </citation>
    <scope>NUCLEOTIDE SEQUENCE [LARGE SCALE GENOMIC DNA]</scope>
    <source>
        <strain evidence="1 2">B4135</strain>
    </source>
</reference>
<dbReference type="STRING" id="301148.B4135_1783"/>
<organism evidence="1 2">
    <name type="scientific">Caldibacillus debilis</name>
    <dbReference type="NCBI Taxonomy" id="301148"/>
    <lineage>
        <taxon>Bacteria</taxon>
        <taxon>Bacillati</taxon>
        <taxon>Bacillota</taxon>
        <taxon>Bacilli</taxon>
        <taxon>Bacillales</taxon>
        <taxon>Bacillaceae</taxon>
        <taxon>Caldibacillus</taxon>
    </lineage>
</organism>
<evidence type="ECO:0000313" key="1">
    <source>
        <dbReference type="EMBL" id="KYD20663.1"/>
    </source>
</evidence>
<protein>
    <submittedName>
        <fullName evidence="1">Uncharacterized protein</fullName>
    </submittedName>
</protein>
<dbReference type="Proteomes" id="UP000075683">
    <property type="component" value="Unassembled WGS sequence"/>
</dbReference>
<name>A0A150M7X6_9BACI</name>
<gene>
    <name evidence="1" type="ORF">B4135_1783</name>
</gene>
<proteinExistence type="predicted"/>
<sequence>MEAGCPAGRKMPGAGLRPFTEAFYRKPAPGREILPAGRIFR</sequence>
<evidence type="ECO:0000313" key="2">
    <source>
        <dbReference type="Proteomes" id="UP000075683"/>
    </source>
</evidence>
<dbReference type="AlphaFoldDB" id="A0A150M7X6"/>
<accession>A0A150M7X6</accession>
<dbReference type="EMBL" id="LQYT01000031">
    <property type="protein sequence ID" value="KYD20663.1"/>
    <property type="molecule type" value="Genomic_DNA"/>
</dbReference>
<comment type="caution">
    <text evidence="1">The sequence shown here is derived from an EMBL/GenBank/DDBJ whole genome shotgun (WGS) entry which is preliminary data.</text>
</comment>